<dbReference type="Pfam" id="PF01368">
    <property type="entry name" value="DHH"/>
    <property type="match status" value="1"/>
</dbReference>
<dbReference type="Proteomes" id="UP000028481">
    <property type="component" value="Chromosome"/>
</dbReference>
<dbReference type="SUPFAM" id="SSF64182">
    <property type="entry name" value="DHH phosphoesterases"/>
    <property type="match status" value="1"/>
</dbReference>
<keyword evidence="2" id="KW-0808">Transferase</keyword>
<protein>
    <submittedName>
        <fullName evidence="2">Phosphoethanolamine methyltransferase</fullName>
    </submittedName>
</protein>
<evidence type="ECO:0000313" key="2">
    <source>
        <dbReference type="EMBL" id="AIH04394.1"/>
    </source>
</evidence>
<dbReference type="HOGENOM" id="CLU_046377_0_0_0"/>
<dbReference type="PANTHER" id="PTHR47618:SF1">
    <property type="entry name" value="BIFUNCTIONAL OLIGORIBONUCLEASE AND PAP PHOSPHATASE NRNA"/>
    <property type="match status" value="1"/>
</dbReference>
<proteinExistence type="predicted"/>
<keyword evidence="3" id="KW-1185">Reference proteome</keyword>
<dbReference type="KEGG" id="tcm:HL41_06485"/>
<dbReference type="AlphaFoldDB" id="A0A075WSY3"/>
<dbReference type="PaxDb" id="289377-HL41_06485"/>
<feature type="domain" description="DDH" evidence="1">
    <location>
        <begin position="33"/>
        <end position="170"/>
    </location>
</feature>
<evidence type="ECO:0000259" key="1">
    <source>
        <dbReference type="Pfam" id="PF01368"/>
    </source>
</evidence>
<sequence>MAKKSNNKTIRFKSNKERVSYLLKLFEKKDRVLIVIWADPDSLASALAFKRILQNRVEKVTIANINEITRLNNKVMVEVLKIPLVKYCPKLLEEHNKFVLVDSQPSHWEEFKNISWDVVIDHHPLFSEIYAKYYDIRPDYGATATILYEYLKTLKIKPSVYLATALVYGIKTDTSNFEKSANIHDVMAFQNLYKHMNKHLLSKIESSSLRRSELRYFKIALDQLKFRKNRMFTYVGKVSNTDVLVLIADFFNKVYETSWVFVGGEYKKVLTIIIRCDGYRKNAGKMANRLFKDIGSAGGHREKARAEIPFANLSTPPELFNTDKLIKLFDKYFKLIDRKEKEKVKE</sequence>
<dbReference type="eggNOG" id="COG0618">
    <property type="taxonomic scope" value="Bacteria"/>
</dbReference>
<accession>A0A075WSY3</accession>
<dbReference type="Gene3D" id="3.90.1640.10">
    <property type="entry name" value="inorganic pyrophosphatase (n-terminal core)"/>
    <property type="match status" value="1"/>
</dbReference>
<dbReference type="InterPro" id="IPR001667">
    <property type="entry name" value="DDH_dom"/>
</dbReference>
<dbReference type="GO" id="GO:0032259">
    <property type="term" value="P:methylation"/>
    <property type="evidence" value="ECO:0007669"/>
    <property type="project" value="UniProtKB-KW"/>
</dbReference>
<dbReference type="PANTHER" id="PTHR47618">
    <property type="entry name" value="BIFUNCTIONAL OLIGORIBONUCLEASE AND PAP PHOSPHATASE NRNA"/>
    <property type="match status" value="1"/>
</dbReference>
<dbReference type="STRING" id="289377.HL41_06485"/>
<dbReference type="EMBL" id="CP008796">
    <property type="protein sequence ID" value="AIH04394.1"/>
    <property type="molecule type" value="Genomic_DNA"/>
</dbReference>
<dbReference type="OrthoDB" id="5490569at2"/>
<organism evidence="2 3">
    <name type="scientific">Thermodesulfobacterium commune DSM 2178</name>
    <dbReference type="NCBI Taxonomy" id="289377"/>
    <lineage>
        <taxon>Bacteria</taxon>
        <taxon>Pseudomonadati</taxon>
        <taxon>Thermodesulfobacteriota</taxon>
        <taxon>Thermodesulfobacteria</taxon>
        <taxon>Thermodesulfobacteriales</taxon>
        <taxon>Thermodesulfobacteriaceae</taxon>
        <taxon>Thermodesulfobacterium</taxon>
    </lineage>
</organism>
<dbReference type="GO" id="GO:0008168">
    <property type="term" value="F:methyltransferase activity"/>
    <property type="evidence" value="ECO:0007669"/>
    <property type="project" value="UniProtKB-KW"/>
</dbReference>
<reference evidence="2 3" key="1">
    <citation type="journal article" date="2015" name="Genome Announc.">
        <title>Genome Sequence of a Sulfate-Reducing Thermophilic Bacterium, Thermodesulfobacterium commune DSM 2178T (Phylum Thermodesulfobacteria).</title>
        <authorList>
            <person name="Bhatnagar S."/>
            <person name="Badger J.H."/>
            <person name="Madupu R."/>
            <person name="Khouri H.M."/>
            <person name="O'Connor E.M."/>
            <person name="Robb F.T."/>
            <person name="Ward N.L."/>
            <person name="Eisen J.A."/>
        </authorList>
    </citation>
    <scope>NUCLEOTIDE SEQUENCE [LARGE SCALE GENOMIC DNA]</scope>
    <source>
        <strain evidence="2 3">DSM 2178</strain>
    </source>
</reference>
<gene>
    <name evidence="2" type="ORF">HL41_06485</name>
</gene>
<dbReference type="InterPro" id="IPR051319">
    <property type="entry name" value="Oligoribo/pAp-PDE_c-di-AMP_PDE"/>
</dbReference>
<keyword evidence="2" id="KW-0489">Methyltransferase</keyword>
<evidence type="ECO:0000313" key="3">
    <source>
        <dbReference type="Proteomes" id="UP000028481"/>
    </source>
</evidence>
<dbReference type="InterPro" id="IPR038763">
    <property type="entry name" value="DHH_sf"/>
</dbReference>
<name>A0A075WSY3_9BACT</name>
<dbReference type="RefSeq" id="WP_038062477.1">
    <property type="nucleotide sequence ID" value="NZ_CP008796.1"/>
</dbReference>